<comment type="caution">
    <text evidence="1">The sequence shown here is derived from an EMBL/GenBank/DDBJ whole genome shotgun (WGS) entry which is preliminary data.</text>
</comment>
<sequence length="73" mass="8133">MDAEQYVSHPAPKEQRKQGNDYLKIPALLHSRDQTGAFAVLRAIAHPISMTAINVSELWALMIIGLRHVLQAT</sequence>
<name>A0ACC0P6J5_RHOML</name>
<dbReference type="EMBL" id="CM046391">
    <property type="protein sequence ID" value="KAI8560761.1"/>
    <property type="molecule type" value="Genomic_DNA"/>
</dbReference>
<evidence type="ECO:0000313" key="2">
    <source>
        <dbReference type="Proteomes" id="UP001062846"/>
    </source>
</evidence>
<accession>A0ACC0P6J5</accession>
<evidence type="ECO:0000313" key="1">
    <source>
        <dbReference type="EMBL" id="KAI8560761.1"/>
    </source>
</evidence>
<protein>
    <submittedName>
        <fullName evidence="1">Uncharacterized protein</fullName>
    </submittedName>
</protein>
<gene>
    <name evidence="1" type="ORF">RHMOL_Rhmol04G0281100</name>
</gene>
<organism evidence="1 2">
    <name type="scientific">Rhododendron molle</name>
    <name type="common">Chinese azalea</name>
    <name type="synonym">Azalea mollis</name>
    <dbReference type="NCBI Taxonomy" id="49168"/>
    <lineage>
        <taxon>Eukaryota</taxon>
        <taxon>Viridiplantae</taxon>
        <taxon>Streptophyta</taxon>
        <taxon>Embryophyta</taxon>
        <taxon>Tracheophyta</taxon>
        <taxon>Spermatophyta</taxon>
        <taxon>Magnoliopsida</taxon>
        <taxon>eudicotyledons</taxon>
        <taxon>Gunneridae</taxon>
        <taxon>Pentapetalae</taxon>
        <taxon>asterids</taxon>
        <taxon>Ericales</taxon>
        <taxon>Ericaceae</taxon>
        <taxon>Ericoideae</taxon>
        <taxon>Rhodoreae</taxon>
        <taxon>Rhododendron</taxon>
    </lineage>
</organism>
<reference evidence="1" key="1">
    <citation type="submission" date="2022-02" db="EMBL/GenBank/DDBJ databases">
        <title>Plant Genome Project.</title>
        <authorList>
            <person name="Zhang R.-G."/>
        </authorList>
    </citation>
    <scope>NUCLEOTIDE SEQUENCE</scope>
    <source>
        <strain evidence="1">AT1</strain>
    </source>
</reference>
<keyword evidence="2" id="KW-1185">Reference proteome</keyword>
<proteinExistence type="predicted"/>
<dbReference type="Proteomes" id="UP001062846">
    <property type="component" value="Chromosome 4"/>
</dbReference>